<organism evidence="1 2">
    <name type="scientific">Candidatus Halobonum tyrrellensis G22</name>
    <dbReference type="NCBI Taxonomy" id="1324957"/>
    <lineage>
        <taxon>Archaea</taxon>
        <taxon>Methanobacteriati</taxon>
        <taxon>Methanobacteriota</taxon>
        <taxon>Stenosarchaea group</taxon>
        <taxon>Halobacteria</taxon>
        <taxon>Halobacteriales</taxon>
        <taxon>Haloferacaceae</taxon>
        <taxon>Candidatus Halobonum</taxon>
    </lineage>
</organism>
<sequence>MPVVKTTCPRRDRTGEITYTGVDPNGELRECPDCSGEVAVDPRCDEVLHVESE</sequence>
<dbReference type="Proteomes" id="UP000017840">
    <property type="component" value="Unassembled WGS sequence"/>
</dbReference>
<comment type="caution">
    <text evidence="1">The sequence shown here is derived from an EMBL/GenBank/DDBJ whole genome shotgun (WGS) entry which is preliminary data.</text>
</comment>
<reference evidence="1 2" key="1">
    <citation type="journal article" date="2013" name="Genome Announc.">
        <title>Draft Genome Sequence of 'Candidatus Halobonum tyrrellensis' Strain G22, Isolated from the Hypersaline Waters of Lake Tyrrell, Australia.</title>
        <authorList>
            <person name="Ugalde J.A."/>
            <person name="Narasingarao P."/>
            <person name="Kuo S."/>
            <person name="Podell S."/>
            <person name="Allen E.E."/>
        </authorList>
    </citation>
    <scope>NUCLEOTIDE SEQUENCE [LARGE SCALE GENOMIC DNA]</scope>
    <source>
        <strain evidence="1 2">G22</strain>
    </source>
</reference>
<protein>
    <submittedName>
        <fullName evidence="1">Uncharacterized protein</fullName>
    </submittedName>
</protein>
<dbReference type="eggNOG" id="ENOG502N5MQ">
    <property type="taxonomic scope" value="Archaea"/>
</dbReference>
<gene>
    <name evidence="1" type="ORF">K933_09592</name>
</gene>
<accession>V4GTE9</accession>
<name>V4GTE9_9EURY</name>
<dbReference type="EMBL" id="ASGZ01000029">
    <property type="protein sequence ID" value="ESP88366.1"/>
    <property type="molecule type" value="Genomic_DNA"/>
</dbReference>
<dbReference type="RefSeq" id="WP_023394503.1">
    <property type="nucleotide sequence ID" value="NZ_ASGZ01000029.1"/>
</dbReference>
<keyword evidence="2" id="KW-1185">Reference proteome</keyword>
<proteinExistence type="predicted"/>
<dbReference type="AlphaFoldDB" id="V4GTE9"/>
<evidence type="ECO:0000313" key="1">
    <source>
        <dbReference type="EMBL" id="ESP88366.1"/>
    </source>
</evidence>
<evidence type="ECO:0000313" key="2">
    <source>
        <dbReference type="Proteomes" id="UP000017840"/>
    </source>
</evidence>
<dbReference type="OrthoDB" id="349984at2157"/>